<dbReference type="PANTHER" id="PTHR30570">
    <property type="entry name" value="PERIPLASMIC PHOSPHATE BINDING COMPONENT OF PHOSPHATE ABC TRANSPORTER"/>
    <property type="match status" value="1"/>
</dbReference>
<dbReference type="RefSeq" id="WP_369665918.1">
    <property type="nucleotide sequence ID" value="NZ_JBDKXB010000003.1"/>
</dbReference>
<proteinExistence type="predicted"/>
<evidence type="ECO:0000256" key="2">
    <source>
        <dbReference type="SAM" id="SignalP"/>
    </source>
</evidence>
<dbReference type="Gene3D" id="3.40.190.10">
    <property type="entry name" value="Periplasmic binding protein-like II"/>
    <property type="match status" value="2"/>
</dbReference>
<dbReference type="Proteomes" id="UP001564408">
    <property type="component" value="Unassembled WGS sequence"/>
</dbReference>
<dbReference type="Pfam" id="PF12849">
    <property type="entry name" value="PBP_like_2"/>
    <property type="match status" value="1"/>
</dbReference>
<sequence>MNKPLIAVTATALAVLLSTPTLARDHIHIVGSSTLYPFAKAVSERFDGTTDFPAPRIDSTGTGGGLTRFCAGVGEDHPDIANASRPIKTSELDTCLANGVDRIIEIRIGFDGIAIANSRAATRLDLSLQEVWMALAKVLPDPAGGDEPIANPYQTWRALRADLPETRIQVLGPPPTSGTRDAFIELAMEPGCDRVAAIAALRGIDKDRHQAFCQEIRDDGAFVEAGEYDDLIWNRLVVDPTAVGIFGFSYLDRNADKIQAARIDGIEPSIATIADGRYPLSRPLYLYVKQAHLDQIPGVEEYLAELTSDAAWGPDGYLAAVGLIPLPESDREAMSERLRGRTGLERSAQ</sequence>
<dbReference type="EMBL" id="JBDKXB010000003">
    <property type="protein sequence ID" value="MEY6431535.1"/>
    <property type="molecule type" value="Genomic_DNA"/>
</dbReference>
<dbReference type="PANTHER" id="PTHR30570:SF1">
    <property type="entry name" value="PHOSPHATE-BINDING PROTEIN PSTS"/>
    <property type="match status" value="1"/>
</dbReference>
<evidence type="ECO:0000313" key="4">
    <source>
        <dbReference type="EMBL" id="MEY6431535.1"/>
    </source>
</evidence>
<name>A0ABV4BBN9_9GAMM</name>
<dbReference type="InterPro" id="IPR024370">
    <property type="entry name" value="PBP_domain"/>
</dbReference>
<evidence type="ECO:0000256" key="1">
    <source>
        <dbReference type="ARBA" id="ARBA00022729"/>
    </source>
</evidence>
<accession>A0ABV4BBN9</accession>
<comment type="caution">
    <text evidence="4">The sequence shown here is derived from an EMBL/GenBank/DDBJ whole genome shotgun (WGS) entry which is preliminary data.</text>
</comment>
<protein>
    <submittedName>
        <fullName evidence="4">Substrate-binding domain-containing protein</fullName>
    </submittedName>
</protein>
<evidence type="ECO:0000313" key="5">
    <source>
        <dbReference type="Proteomes" id="UP001564408"/>
    </source>
</evidence>
<keyword evidence="5" id="KW-1185">Reference proteome</keyword>
<reference evidence="4 5" key="1">
    <citation type="submission" date="2024-05" db="EMBL/GenBank/DDBJ databases">
        <title>Genome Sequence and Characterization of the New Strain Purple Sulfur Bacterium of Genus Thioalkalicoccus.</title>
        <authorList>
            <person name="Bryantseva I.A."/>
            <person name="Kyndt J.A."/>
            <person name="Imhoff J.F."/>
        </authorList>
    </citation>
    <scope>NUCLEOTIDE SEQUENCE [LARGE SCALE GENOMIC DNA]</scope>
    <source>
        <strain evidence="4 5">Um2</strain>
    </source>
</reference>
<dbReference type="InterPro" id="IPR050811">
    <property type="entry name" value="Phosphate_ABC_transporter"/>
</dbReference>
<evidence type="ECO:0000259" key="3">
    <source>
        <dbReference type="Pfam" id="PF12849"/>
    </source>
</evidence>
<feature type="signal peptide" evidence="2">
    <location>
        <begin position="1"/>
        <end position="23"/>
    </location>
</feature>
<feature type="chain" id="PRO_5045847446" evidence="2">
    <location>
        <begin position="24"/>
        <end position="349"/>
    </location>
</feature>
<feature type="domain" description="PBP" evidence="3">
    <location>
        <begin position="22"/>
        <end position="309"/>
    </location>
</feature>
<dbReference type="SUPFAM" id="SSF53850">
    <property type="entry name" value="Periplasmic binding protein-like II"/>
    <property type="match status" value="1"/>
</dbReference>
<keyword evidence="1 2" id="KW-0732">Signal</keyword>
<gene>
    <name evidence="4" type="ORF">ABC977_03830</name>
</gene>
<organism evidence="4 5">
    <name type="scientific">Thioalkalicoccus limnaeus</name>
    <dbReference type="NCBI Taxonomy" id="120681"/>
    <lineage>
        <taxon>Bacteria</taxon>
        <taxon>Pseudomonadati</taxon>
        <taxon>Pseudomonadota</taxon>
        <taxon>Gammaproteobacteria</taxon>
        <taxon>Chromatiales</taxon>
        <taxon>Chromatiaceae</taxon>
        <taxon>Thioalkalicoccus</taxon>
    </lineage>
</organism>